<protein>
    <submittedName>
        <fullName evidence="1">Uncharacterized protein</fullName>
    </submittedName>
</protein>
<sequence>MLPIFGTIDGTTLVLNLRGLSQDTIFFVVYNPNMRRVDSGDASASLITALATRTVPWATNHWQALYNSREATLRTVIAGILGVPVASLTNVAMDTCIRERVANNAAEAGAIYQTAGFRQPNLEVVADATRTGTADAVYIIYVNDRNDNSAPQGSPSEAISLLGLGYGLLYVNSNDVNDTPAEPLGSILDCVAHEMFHSIQFGYDLGYSDTSKGYHEGTATTYGSTIDKESTHAPQVRLDDAPHKLSSFLGYERTAYVYQDFYAFVGRAYNSDSLDYLADVFEQMKTDVDALVGTGETKARLAPPRETLRRSLNTAFMSKFSQDLPTIYLDYVRQRAMEHSADSQLRTGEPAFLTLNPNLFHADALQRISADPTGILSTSLEGTFNNVAPFSSRAIVITPSRAVADITAELTITSTVGPWAQP</sequence>
<reference evidence="1 2" key="1">
    <citation type="submission" date="2017-09" db="EMBL/GenBank/DDBJ databases">
        <title>Depth-based differentiation of microbial function through sediment-hosted aquifers and enrichment of novel symbionts in the deep terrestrial subsurface.</title>
        <authorList>
            <person name="Probst A.J."/>
            <person name="Ladd B."/>
            <person name="Jarett J.K."/>
            <person name="Geller-Mcgrath D.E."/>
            <person name="Sieber C.M."/>
            <person name="Emerson J.B."/>
            <person name="Anantharaman K."/>
            <person name="Thomas B.C."/>
            <person name="Malmstrom R."/>
            <person name="Stieglmeier M."/>
            <person name="Klingl A."/>
            <person name="Woyke T."/>
            <person name="Ryan C.M."/>
            <person name="Banfield J.F."/>
        </authorList>
    </citation>
    <scope>NUCLEOTIDE SEQUENCE [LARGE SCALE GENOMIC DNA]</scope>
    <source>
        <strain evidence="1">CG08_land_8_20_14_0_20_45_16</strain>
    </source>
</reference>
<name>A0A2H0XXK4_UNCSA</name>
<dbReference type="Proteomes" id="UP000231343">
    <property type="component" value="Unassembled WGS sequence"/>
</dbReference>
<proteinExistence type="predicted"/>
<gene>
    <name evidence="1" type="ORF">COT42_05215</name>
</gene>
<accession>A0A2H0XXK4</accession>
<organism evidence="1 2">
    <name type="scientific">Candidatus Saganbacteria bacterium CG08_land_8_20_14_0_20_45_16</name>
    <dbReference type="NCBI Taxonomy" id="2014293"/>
    <lineage>
        <taxon>Bacteria</taxon>
        <taxon>Bacillati</taxon>
        <taxon>Saganbacteria</taxon>
    </lineage>
</organism>
<comment type="caution">
    <text evidence="1">The sequence shown here is derived from an EMBL/GenBank/DDBJ whole genome shotgun (WGS) entry which is preliminary data.</text>
</comment>
<evidence type="ECO:0000313" key="2">
    <source>
        <dbReference type="Proteomes" id="UP000231343"/>
    </source>
</evidence>
<dbReference type="EMBL" id="PEYM01000083">
    <property type="protein sequence ID" value="PIS29495.1"/>
    <property type="molecule type" value="Genomic_DNA"/>
</dbReference>
<evidence type="ECO:0000313" key="1">
    <source>
        <dbReference type="EMBL" id="PIS29495.1"/>
    </source>
</evidence>
<dbReference type="AlphaFoldDB" id="A0A2H0XXK4"/>